<organism evidence="1">
    <name type="scientific">Pandoravirus quercus</name>
    <dbReference type="NCBI Taxonomy" id="2107709"/>
    <lineage>
        <taxon>Viruses</taxon>
        <taxon>Pandoravirus</taxon>
    </lineage>
</organism>
<dbReference type="GeneID" id="36844605"/>
<sequence length="156" mass="16453">MSINTETALRALFDAAEQRASTVDVSVIYAEDGSTASGQWDLTDGHMRGTLCGFDGSRFDGTMDVRTGFDGTLTMNGAGCCWLFCSRAAMAWSDPAVPGGPLPVGPPGGSYERVASMRGHWDRFGAGTGLVVFADGTARQAQWARWLSLGPPPADD</sequence>
<name>A0A2U7UAK4_9VIRU</name>
<dbReference type="Proteomes" id="UP000248852">
    <property type="component" value="Segment"/>
</dbReference>
<protein>
    <submittedName>
        <fullName evidence="1">Uncharacterized protein</fullName>
    </submittedName>
</protein>
<proteinExistence type="predicted"/>
<dbReference type="KEGG" id="vg:36844605"/>
<dbReference type="EMBL" id="MG011689">
    <property type="protein sequence ID" value="AVK75464.1"/>
    <property type="molecule type" value="Genomic_DNA"/>
</dbReference>
<gene>
    <name evidence="1" type="ORF">pqer_cds_1042</name>
</gene>
<reference evidence="1" key="1">
    <citation type="journal article" date="2018" name="Nat. Commun.">
        <title>Diversity and evolution of the emerging Pandoraviridae family.</title>
        <authorList>
            <person name="Legendre M."/>
            <person name="Fabre E."/>
            <person name="Poirot O."/>
            <person name="Jeudy S."/>
            <person name="Lartigue A."/>
            <person name="Alempic J.M."/>
            <person name="Beucher L."/>
            <person name="Philippe N."/>
            <person name="Bertaux L."/>
            <person name="Christo-Foroux E."/>
            <person name="Labadie K."/>
            <person name="Coute Y."/>
            <person name="Abergel C."/>
            <person name="Claverie J.M."/>
        </authorList>
    </citation>
    <scope>NUCLEOTIDE SEQUENCE [LARGE SCALE GENOMIC DNA]</scope>
    <source>
        <strain evidence="1">Quercus</strain>
    </source>
</reference>
<accession>A0A2U7UAK4</accession>
<dbReference type="RefSeq" id="YP_009483733.1">
    <property type="nucleotide sequence ID" value="NC_037667.1"/>
</dbReference>
<evidence type="ECO:0000313" key="1">
    <source>
        <dbReference type="EMBL" id="AVK75464.1"/>
    </source>
</evidence>